<protein>
    <submittedName>
        <fullName evidence="4">Damage-inducible protein DinB</fullName>
    </submittedName>
</protein>
<dbReference type="Pfam" id="PF05163">
    <property type="entry name" value="DinB"/>
    <property type="match status" value="1"/>
</dbReference>
<sequence length="176" mass="20327">MDGKLMKEHFKRLAYYNKWANTRIYDAAATLDSEDYYADRRAFFRSVHGTLNHILAIDKLWFGRITGNPYIPPSLDVILHDNLADLRATRDAFDNHIIDVIGDLGEDRVTGVFRWTTMEGAPYASTLDRCLTQNFNHQTHHRGQVHTLLSQLTGNAPPLDFFLCMNDDFNEEDHLQ</sequence>
<feature type="binding site" evidence="3">
    <location>
        <position position="53"/>
    </location>
    <ligand>
        <name>a divalent metal cation</name>
        <dbReference type="ChEBI" id="CHEBI:60240"/>
    </ligand>
</feature>
<evidence type="ECO:0000313" key="5">
    <source>
        <dbReference type="Proteomes" id="UP000550508"/>
    </source>
</evidence>
<dbReference type="Proteomes" id="UP000550508">
    <property type="component" value="Unassembled WGS sequence"/>
</dbReference>
<keyword evidence="2 3" id="KW-0479">Metal-binding</keyword>
<dbReference type="InterPro" id="IPR007837">
    <property type="entry name" value="DinB"/>
</dbReference>
<feature type="binding site" evidence="3">
    <location>
        <position position="137"/>
    </location>
    <ligand>
        <name>a divalent metal cation</name>
        <dbReference type="ChEBI" id="CHEBI:60240"/>
    </ligand>
</feature>
<dbReference type="SUPFAM" id="SSF109854">
    <property type="entry name" value="DinB/YfiT-like putative metalloenzymes"/>
    <property type="match status" value="1"/>
</dbReference>
<accession>A0A849VP68</accession>
<dbReference type="InterPro" id="IPR034660">
    <property type="entry name" value="DinB/YfiT-like"/>
</dbReference>
<reference evidence="4 5" key="1">
    <citation type="submission" date="2020-05" db="EMBL/GenBank/DDBJ databases">
        <authorList>
            <person name="Kim M.K."/>
        </authorList>
    </citation>
    <scope>NUCLEOTIDE SEQUENCE [LARGE SCALE GENOMIC DNA]</scope>
    <source>
        <strain evidence="4 5">BT25</strain>
    </source>
</reference>
<gene>
    <name evidence="4" type="ORF">HQ945_04715</name>
</gene>
<name>A0A849VP68_9HYPH</name>
<dbReference type="PANTHER" id="PTHR37302:SF1">
    <property type="entry name" value="PROTEIN DINB"/>
    <property type="match status" value="1"/>
</dbReference>
<dbReference type="GO" id="GO:0046872">
    <property type="term" value="F:metal ion binding"/>
    <property type="evidence" value="ECO:0007669"/>
    <property type="project" value="UniProtKB-KW"/>
</dbReference>
<organism evidence="4 5">
    <name type="scientific">Phyllobacterium pellucidum</name>
    <dbReference type="NCBI Taxonomy" id="2740464"/>
    <lineage>
        <taxon>Bacteria</taxon>
        <taxon>Pseudomonadati</taxon>
        <taxon>Pseudomonadota</taxon>
        <taxon>Alphaproteobacteria</taxon>
        <taxon>Hyphomicrobiales</taxon>
        <taxon>Phyllobacteriaceae</taxon>
        <taxon>Phyllobacterium</taxon>
    </lineage>
</organism>
<comment type="caution">
    <text evidence="4">The sequence shown here is derived from an EMBL/GenBank/DDBJ whole genome shotgun (WGS) entry which is preliminary data.</text>
</comment>
<dbReference type="EMBL" id="JABUMX010000001">
    <property type="protein sequence ID" value="NTS30549.1"/>
    <property type="molecule type" value="Genomic_DNA"/>
</dbReference>
<feature type="binding site" evidence="3">
    <location>
        <position position="141"/>
    </location>
    <ligand>
        <name>a divalent metal cation</name>
        <dbReference type="ChEBI" id="CHEBI:60240"/>
    </ligand>
</feature>
<keyword evidence="5" id="KW-1185">Reference proteome</keyword>
<evidence type="ECO:0000313" key="4">
    <source>
        <dbReference type="EMBL" id="NTS30549.1"/>
    </source>
</evidence>
<evidence type="ECO:0000256" key="1">
    <source>
        <dbReference type="ARBA" id="ARBA00008635"/>
    </source>
</evidence>
<proteinExistence type="inferred from homology"/>
<dbReference type="PANTHER" id="PTHR37302">
    <property type="entry name" value="SLR1116 PROTEIN"/>
    <property type="match status" value="1"/>
</dbReference>
<comment type="similarity">
    <text evidence="1">Belongs to the DinB family.</text>
</comment>
<evidence type="ECO:0000256" key="3">
    <source>
        <dbReference type="PIRSR" id="PIRSR607837-1"/>
    </source>
</evidence>
<dbReference type="Gene3D" id="1.20.120.450">
    <property type="entry name" value="dinb family like domain"/>
    <property type="match status" value="1"/>
</dbReference>
<evidence type="ECO:0000256" key="2">
    <source>
        <dbReference type="ARBA" id="ARBA00022723"/>
    </source>
</evidence>
<dbReference type="AlphaFoldDB" id="A0A849VP68"/>